<gene>
    <name evidence="2" type="ORF">FU658_10260</name>
</gene>
<dbReference type="Proteomes" id="UP000321248">
    <property type="component" value="Unassembled WGS sequence"/>
</dbReference>
<comment type="caution">
    <text evidence="2">The sequence shown here is derived from an EMBL/GenBank/DDBJ whole genome shotgun (WGS) entry which is preliminary data.</text>
</comment>
<name>A0A5C8KNP7_9GAMM</name>
<dbReference type="InterPro" id="IPR018968">
    <property type="entry name" value="Phasin"/>
</dbReference>
<sequence length="117" mass="12479">MTKQFTDAAAQANAIIFENAERVIGLQMKTLEANLGATADFFSEAAESRQPEDFKTLLPKALQVAKDNAERVYHTGQEVIGESVKTQQALGQIASAQVQAAGEQVKQTAAKASKAAK</sequence>
<dbReference type="AlphaFoldDB" id="A0A5C8KNP7"/>
<feature type="domain" description="Phasin" evidence="1">
    <location>
        <begin position="1"/>
        <end position="98"/>
    </location>
</feature>
<keyword evidence="3" id="KW-1185">Reference proteome</keyword>
<dbReference type="Pfam" id="PF09361">
    <property type="entry name" value="Phasin_2"/>
    <property type="match status" value="1"/>
</dbReference>
<accession>A0A5C8KNP7</accession>
<proteinExistence type="predicted"/>
<protein>
    <submittedName>
        <fullName evidence="2">Phasin family protein</fullName>
    </submittedName>
</protein>
<organism evidence="2 3">
    <name type="scientific">Alkalisalibacterium limincola</name>
    <dbReference type="NCBI Taxonomy" id="2699169"/>
    <lineage>
        <taxon>Bacteria</taxon>
        <taxon>Pseudomonadati</taxon>
        <taxon>Pseudomonadota</taxon>
        <taxon>Gammaproteobacteria</taxon>
        <taxon>Lysobacterales</taxon>
        <taxon>Lysobacteraceae</taxon>
        <taxon>Alkalisalibacterium</taxon>
    </lineage>
</organism>
<dbReference type="EMBL" id="VRTS01000007">
    <property type="protein sequence ID" value="TXK61084.1"/>
    <property type="molecule type" value="Genomic_DNA"/>
</dbReference>
<reference evidence="2 3" key="1">
    <citation type="submission" date="2019-08" db="EMBL/GenBank/DDBJ databases">
        <authorList>
            <person name="Karlyshev A.V."/>
        </authorList>
    </citation>
    <scope>NUCLEOTIDE SEQUENCE [LARGE SCALE GENOMIC DNA]</scope>
    <source>
        <strain evidence="2 3">Alg18-2.2</strain>
    </source>
</reference>
<evidence type="ECO:0000259" key="1">
    <source>
        <dbReference type="Pfam" id="PF09361"/>
    </source>
</evidence>
<evidence type="ECO:0000313" key="3">
    <source>
        <dbReference type="Proteomes" id="UP000321248"/>
    </source>
</evidence>
<evidence type="ECO:0000313" key="2">
    <source>
        <dbReference type="EMBL" id="TXK61084.1"/>
    </source>
</evidence>
<dbReference type="OrthoDB" id="6058047at2"/>